<proteinExistence type="predicted"/>
<evidence type="ECO:0000313" key="4">
    <source>
        <dbReference type="Proteomes" id="UP000192934"/>
    </source>
</evidence>
<feature type="chain" id="PRO_5012733513" description="UrcA family protein" evidence="2">
    <location>
        <begin position="24"/>
        <end position="130"/>
    </location>
</feature>
<evidence type="ECO:0008006" key="5">
    <source>
        <dbReference type="Google" id="ProtNLM"/>
    </source>
</evidence>
<dbReference type="Proteomes" id="UP000192934">
    <property type="component" value="Chromosome I"/>
</dbReference>
<keyword evidence="2" id="KW-0732">Signal</keyword>
<evidence type="ECO:0000256" key="2">
    <source>
        <dbReference type="SAM" id="SignalP"/>
    </source>
</evidence>
<dbReference type="AlphaFoldDB" id="A0A1X7GZT9"/>
<accession>A0A1X7GZT9</accession>
<evidence type="ECO:0000313" key="3">
    <source>
        <dbReference type="EMBL" id="SMF77157.1"/>
    </source>
</evidence>
<evidence type="ECO:0000256" key="1">
    <source>
        <dbReference type="SAM" id="MobiDB-lite"/>
    </source>
</evidence>
<keyword evidence="4" id="KW-1185">Reference proteome</keyword>
<feature type="region of interest" description="Disordered" evidence="1">
    <location>
        <begin position="29"/>
        <end position="49"/>
    </location>
</feature>
<name>A0A1X7GZT9_9SPHN</name>
<protein>
    <recommendedName>
        <fullName evidence="5">UrcA family protein</fullName>
    </recommendedName>
</protein>
<dbReference type="RefSeq" id="WP_157123834.1">
    <property type="nucleotide sequence ID" value="NZ_LT840185.1"/>
</dbReference>
<sequence>MRAFARSFLPVALLLADASAGLAAEGVYLPPAPGGPGGEDSIETASGTRCRQSMNSNGAYLDLGMAGTAAKPVDNARAIISDQRDQSALAYARVTIPLGRKPQRIDCGTVYDLEIQRLRREVELLRLAAE</sequence>
<dbReference type="EMBL" id="LT840185">
    <property type="protein sequence ID" value="SMF77157.1"/>
    <property type="molecule type" value="Genomic_DNA"/>
</dbReference>
<reference evidence="4" key="1">
    <citation type="submission" date="2017-04" db="EMBL/GenBank/DDBJ databases">
        <authorList>
            <person name="Varghese N."/>
            <person name="Submissions S."/>
        </authorList>
    </citation>
    <scope>NUCLEOTIDE SEQUENCE [LARGE SCALE GENOMIC DNA]</scope>
    <source>
        <strain evidence="4">Dd16</strain>
    </source>
</reference>
<feature type="signal peptide" evidence="2">
    <location>
        <begin position="1"/>
        <end position="23"/>
    </location>
</feature>
<gene>
    <name evidence="3" type="ORF">SAMN06295910_2547</name>
</gene>
<dbReference type="STRING" id="941907.SAMN06295910_2547"/>
<organism evidence="3 4">
    <name type="scientific">Allosphingosinicella indica</name>
    <dbReference type="NCBI Taxonomy" id="941907"/>
    <lineage>
        <taxon>Bacteria</taxon>
        <taxon>Pseudomonadati</taxon>
        <taxon>Pseudomonadota</taxon>
        <taxon>Alphaproteobacteria</taxon>
        <taxon>Sphingomonadales</taxon>
        <taxon>Sphingomonadaceae</taxon>
        <taxon>Allosphingosinicella</taxon>
    </lineage>
</organism>
<dbReference type="OrthoDB" id="5856427at2"/>